<dbReference type="PANTHER" id="PTHR43649:SF29">
    <property type="entry name" value="OSMOPROTECTIVE COMPOUNDS-BINDING PROTEIN GGTB"/>
    <property type="match status" value="1"/>
</dbReference>
<proteinExistence type="inferred from homology"/>
<evidence type="ECO:0000256" key="2">
    <source>
        <dbReference type="ARBA" id="ARBA00022448"/>
    </source>
</evidence>
<evidence type="ECO:0000256" key="3">
    <source>
        <dbReference type="SAM" id="MobiDB-lite"/>
    </source>
</evidence>
<keyword evidence="5" id="KW-1185">Reference proteome</keyword>
<reference evidence="4 5" key="1">
    <citation type="submission" date="2020-10" db="EMBL/GenBank/DDBJ databases">
        <title>Blautia liquoris sp.nov., isolated from the mud in a fermentation cellar used for the production of Chinese strong-flavoured liquor.</title>
        <authorList>
            <person name="Lu L."/>
        </authorList>
    </citation>
    <scope>NUCLEOTIDE SEQUENCE [LARGE SCALE GENOMIC DNA]</scope>
    <source>
        <strain evidence="4 5">LZLJ-3</strain>
    </source>
</reference>
<dbReference type="EMBL" id="CP063304">
    <property type="protein sequence ID" value="QOV19160.1"/>
    <property type="molecule type" value="Genomic_DNA"/>
</dbReference>
<dbReference type="SUPFAM" id="SSF53850">
    <property type="entry name" value="Periplasmic binding protein-like II"/>
    <property type="match status" value="1"/>
</dbReference>
<dbReference type="Proteomes" id="UP000593601">
    <property type="component" value="Chromosome"/>
</dbReference>
<protein>
    <submittedName>
        <fullName evidence="4">Extracellular solute-binding protein</fullName>
    </submittedName>
</protein>
<dbReference type="PANTHER" id="PTHR43649">
    <property type="entry name" value="ARABINOSE-BINDING PROTEIN-RELATED"/>
    <property type="match status" value="1"/>
</dbReference>
<feature type="compositionally biased region" description="Low complexity" evidence="3">
    <location>
        <begin position="35"/>
        <end position="47"/>
    </location>
</feature>
<evidence type="ECO:0000256" key="1">
    <source>
        <dbReference type="ARBA" id="ARBA00008520"/>
    </source>
</evidence>
<organism evidence="4 5">
    <name type="scientific">Blautia liquoris</name>
    <dbReference type="NCBI Taxonomy" id="2779518"/>
    <lineage>
        <taxon>Bacteria</taxon>
        <taxon>Bacillati</taxon>
        <taxon>Bacillota</taxon>
        <taxon>Clostridia</taxon>
        <taxon>Lachnospirales</taxon>
        <taxon>Lachnospiraceae</taxon>
        <taxon>Blautia</taxon>
    </lineage>
</organism>
<dbReference type="PROSITE" id="PS51257">
    <property type="entry name" value="PROKAR_LIPOPROTEIN"/>
    <property type="match status" value="1"/>
</dbReference>
<accession>A0A7M2RIJ5</accession>
<dbReference type="Gene3D" id="3.40.190.10">
    <property type="entry name" value="Periplasmic binding protein-like II"/>
    <property type="match status" value="2"/>
</dbReference>
<dbReference type="RefSeq" id="WP_193735507.1">
    <property type="nucleotide sequence ID" value="NZ_CP063304.1"/>
</dbReference>
<feature type="region of interest" description="Disordered" evidence="3">
    <location>
        <begin position="25"/>
        <end position="57"/>
    </location>
</feature>
<dbReference type="KEGG" id="bliq:INP51_14610"/>
<comment type="similarity">
    <text evidence="1">Belongs to the bacterial solute-binding protein 1 family.</text>
</comment>
<feature type="compositionally biased region" description="Basic and acidic residues" evidence="3">
    <location>
        <begin position="48"/>
        <end position="57"/>
    </location>
</feature>
<evidence type="ECO:0000313" key="4">
    <source>
        <dbReference type="EMBL" id="QOV19160.1"/>
    </source>
</evidence>
<gene>
    <name evidence="4" type="ORF">INP51_14610</name>
</gene>
<dbReference type="InterPro" id="IPR050490">
    <property type="entry name" value="Bact_solute-bd_prot1"/>
</dbReference>
<dbReference type="AlphaFoldDB" id="A0A7M2RIJ5"/>
<dbReference type="Pfam" id="PF01547">
    <property type="entry name" value="SBP_bac_1"/>
    <property type="match status" value="1"/>
</dbReference>
<dbReference type="InterPro" id="IPR006059">
    <property type="entry name" value="SBP"/>
</dbReference>
<keyword evidence="2" id="KW-0813">Transport</keyword>
<name>A0A7M2RIJ5_9FIRM</name>
<sequence>MKNYSKVLAATLAVSMGLGMIGCGSGSDSKEDSAKGGSASSSSASAKSDSKSKSGDDLSGKLVYWSMWNDTEPQGEVWQEIKDGFEKEHPNVDIEIQWCGRDNKKILKPALEGGETIDVFEYPIEIDLKDYILDMTPYVDKTYQATDGKKLSEVVLPNLLTTPKSMLDVDYQPAVGYKPWMSLFMYSQAAFDKAEIKEEPKTWEELDEACAKLKEAGYSPLTFDDAYASWLPGMYLDREKGQDWIRELVQDKTGEMWKDDAVVKMAKAYEDFAKKGYFDKSVSGNKYPAGQMDVGNGKVAMYYNLTGLTTEVKDVTGDDFVWGGFSFPDVEEGQNKFEKEDPAGCTMLAVNKDTKDPDLAMEFIAYALDQENDQKMVEHAGTTPATAGTEWPKSLENMKDVFTSNETPLKYGADIASNADLAPTIQENFTKLAAGDITADQFVENMAAAAKK</sequence>
<evidence type="ECO:0000313" key="5">
    <source>
        <dbReference type="Proteomes" id="UP000593601"/>
    </source>
</evidence>